<reference evidence="2" key="1">
    <citation type="submission" date="2023-04" db="EMBL/GenBank/DDBJ databases">
        <authorList>
            <consortium name="ELIXIR-Norway"/>
        </authorList>
    </citation>
    <scope>NUCLEOTIDE SEQUENCE [LARGE SCALE GENOMIC DNA]</scope>
</reference>
<keyword evidence="3" id="KW-1185">Reference proteome</keyword>
<feature type="region of interest" description="Disordered" evidence="1">
    <location>
        <begin position="103"/>
        <end position="135"/>
    </location>
</feature>
<evidence type="ECO:0000313" key="3">
    <source>
        <dbReference type="Proteomes" id="UP001176941"/>
    </source>
</evidence>
<sequence length="135" mass="13816">MAVRGALGAEWDSEKVGECGVGAEGPDRAGLWDQLEEERARRAAGTDKANRLPSPPPGRTAPVPLGQTPAATAAAAHSLFISAPPGPSPFSGEVRSGGWSLQKLPRGVRGAGPRACVANPPSPGRPAPFPTQIRP</sequence>
<feature type="region of interest" description="Disordered" evidence="1">
    <location>
        <begin position="1"/>
        <end position="66"/>
    </location>
</feature>
<proteinExistence type="predicted"/>
<feature type="compositionally biased region" description="Basic and acidic residues" evidence="1">
    <location>
        <begin position="37"/>
        <end position="50"/>
    </location>
</feature>
<organism evidence="2 3">
    <name type="scientific">Rangifer tarandus platyrhynchus</name>
    <name type="common">Svalbard reindeer</name>
    <dbReference type="NCBI Taxonomy" id="3082113"/>
    <lineage>
        <taxon>Eukaryota</taxon>
        <taxon>Metazoa</taxon>
        <taxon>Chordata</taxon>
        <taxon>Craniata</taxon>
        <taxon>Vertebrata</taxon>
        <taxon>Euteleostomi</taxon>
        <taxon>Mammalia</taxon>
        <taxon>Eutheria</taxon>
        <taxon>Laurasiatheria</taxon>
        <taxon>Artiodactyla</taxon>
        <taxon>Ruminantia</taxon>
        <taxon>Pecora</taxon>
        <taxon>Cervidae</taxon>
        <taxon>Odocoileinae</taxon>
        <taxon>Rangifer</taxon>
    </lineage>
</organism>
<dbReference type="EMBL" id="OX459963">
    <property type="protein sequence ID" value="CAI9167550.1"/>
    <property type="molecule type" value="Genomic_DNA"/>
</dbReference>
<dbReference type="Proteomes" id="UP001176941">
    <property type="component" value="Chromosome 27"/>
</dbReference>
<accession>A0ABN8Z122</accession>
<evidence type="ECO:0000256" key="1">
    <source>
        <dbReference type="SAM" id="MobiDB-lite"/>
    </source>
</evidence>
<name>A0ABN8Z122_RANTA</name>
<feature type="compositionally biased region" description="Pro residues" evidence="1">
    <location>
        <begin position="120"/>
        <end position="129"/>
    </location>
</feature>
<protein>
    <submittedName>
        <fullName evidence="2">Uncharacterized protein</fullName>
    </submittedName>
</protein>
<evidence type="ECO:0000313" key="2">
    <source>
        <dbReference type="EMBL" id="CAI9167550.1"/>
    </source>
</evidence>
<gene>
    <name evidence="2" type="ORF">MRATA1EN1_LOCUS16512</name>
</gene>